<dbReference type="SUPFAM" id="SSF103473">
    <property type="entry name" value="MFS general substrate transporter"/>
    <property type="match status" value="1"/>
</dbReference>
<dbReference type="Pfam" id="PF13347">
    <property type="entry name" value="MFS_2"/>
    <property type="match status" value="1"/>
</dbReference>
<feature type="transmembrane region" description="Helical" evidence="1">
    <location>
        <begin position="20"/>
        <end position="40"/>
    </location>
</feature>
<keyword evidence="1" id="KW-1133">Transmembrane helix</keyword>
<keyword evidence="1" id="KW-0472">Membrane</keyword>
<evidence type="ECO:0008006" key="3">
    <source>
        <dbReference type="Google" id="ProtNLM"/>
    </source>
</evidence>
<proteinExistence type="predicted"/>
<sequence length="85" mass="9807">MENETVEIKHSKKGMVSYGFGCYVSEFFVMCFGTYVFFYYETEIGLNVWLTSLGFIIFAIWNAVNDPLIGFLTDRPFKFTKNGEG</sequence>
<dbReference type="EMBL" id="BARU01032988">
    <property type="protein sequence ID" value="GAH62793.1"/>
    <property type="molecule type" value="Genomic_DNA"/>
</dbReference>
<evidence type="ECO:0000256" key="1">
    <source>
        <dbReference type="SAM" id="Phobius"/>
    </source>
</evidence>
<gene>
    <name evidence="2" type="ORF">S03H2_51947</name>
</gene>
<comment type="caution">
    <text evidence="2">The sequence shown here is derived from an EMBL/GenBank/DDBJ whole genome shotgun (WGS) entry which is preliminary data.</text>
</comment>
<accession>X1IZ12</accession>
<dbReference type="InterPro" id="IPR036259">
    <property type="entry name" value="MFS_trans_sf"/>
</dbReference>
<keyword evidence="1" id="KW-0812">Transmembrane</keyword>
<organism evidence="2">
    <name type="scientific">marine sediment metagenome</name>
    <dbReference type="NCBI Taxonomy" id="412755"/>
    <lineage>
        <taxon>unclassified sequences</taxon>
        <taxon>metagenomes</taxon>
        <taxon>ecological metagenomes</taxon>
    </lineage>
</organism>
<feature type="transmembrane region" description="Helical" evidence="1">
    <location>
        <begin position="46"/>
        <end position="64"/>
    </location>
</feature>
<protein>
    <recommendedName>
        <fullName evidence="3">Major facilitator superfamily (MFS) profile domain-containing protein</fullName>
    </recommendedName>
</protein>
<dbReference type="AlphaFoldDB" id="X1IZ12"/>
<name>X1IZ12_9ZZZZ</name>
<feature type="non-terminal residue" evidence="2">
    <location>
        <position position="85"/>
    </location>
</feature>
<evidence type="ECO:0000313" key="2">
    <source>
        <dbReference type="EMBL" id="GAH62793.1"/>
    </source>
</evidence>
<reference evidence="2" key="1">
    <citation type="journal article" date="2014" name="Front. Microbiol.">
        <title>High frequency of phylogenetically diverse reductive dehalogenase-homologous genes in deep subseafloor sedimentary metagenomes.</title>
        <authorList>
            <person name="Kawai M."/>
            <person name="Futagami T."/>
            <person name="Toyoda A."/>
            <person name="Takaki Y."/>
            <person name="Nishi S."/>
            <person name="Hori S."/>
            <person name="Arai W."/>
            <person name="Tsubouchi T."/>
            <person name="Morono Y."/>
            <person name="Uchiyama I."/>
            <person name="Ito T."/>
            <person name="Fujiyama A."/>
            <person name="Inagaki F."/>
            <person name="Takami H."/>
        </authorList>
    </citation>
    <scope>NUCLEOTIDE SEQUENCE</scope>
    <source>
        <strain evidence="2">Expedition CK06-06</strain>
    </source>
</reference>